<protein>
    <submittedName>
        <fullName evidence="7">Anaerobic regulatory protein</fullName>
    </submittedName>
</protein>
<dbReference type="GO" id="GO:0003700">
    <property type="term" value="F:DNA-binding transcription factor activity"/>
    <property type="evidence" value="ECO:0007669"/>
    <property type="project" value="TreeGrafter"/>
</dbReference>
<keyword evidence="3" id="KW-0010">Activator</keyword>
<keyword evidence="2" id="KW-0238">DNA-binding</keyword>
<dbReference type="InterPro" id="IPR014710">
    <property type="entry name" value="RmlC-like_jellyroll"/>
</dbReference>
<evidence type="ECO:0000313" key="8">
    <source>
        <dbReference type="Proteomes" id="UP000019062"/>
    </source>
</evidence>
<evidence type="ECO:0000256" key="2">
    <source>
        <dbReference type="ARBA" id="ARBA00023125"/>
    </source>
</evidence>
<feature type="domain" description="HTH crp-type" evidence="6">
    <location>
        <begin position="138"/>
        <end position="212"/>
    </location>
</feature>
<keyword evidence="4" id="KW-0804">Transcription</keyword>
<dbReference type="InterPro" id="IPR000595">
    <property type="entry name" value="cNMP-bd_dom"/>
</dbReference>
<dbReference type="EMBL" id="ASQA01000008">
    <property type="protein sequence ID" value="ETT87823.1"/>
    <property type="molecule type" value="Genomic_DNA"/>
</dbReference>
<accession>W4F4P8</accession>
<dbReference type="GO" id="GO:0003677">
    <property type="term" value="F:DNA binding"/>
    <property type="evidence" value="ECO:0007669"/>
    <property type="project" value="UniProtKB-KW"/>
</dbReference>
<keyword evidence="8" id="KW-1185">Reference proteome</keyword>
<dbReference type="Gene3D" id="2.60.120.10">
    <property type="entry name" value="Jelly Rolls"/>
    <property type="match status" value="1"/>
</dbReference>
<dbReference type="PANTHER" id="PTHR24567">
    <property type="entry name" value="CRP FAMILY TRANSCRIPTIONAL REGULATORY PROTEIN"/>
    <property type="match status" value="1"/>
</dbReference>
<dbReference type="eggNOG" id="COG0664">
    <property type="taxonomic scope" value="Bacteria"/>
</dbReference>
<dbReference type="Pfam" id="PF00027">
    <property type="entry name" value="cNMP_binding"/>
    <property type="match status" value="1"/>
</dbReference>
<dbReference type="InterPro" id="IPR050397">
    <property type="entry name" value="Env_Response_Regulators"/>
</dbReference>
<evidence type="ECO:0000259" key="5">
    <source>
        <dbReference type="PROSITE" id="PS50042"/>
    </source>
</evidence>
<evidence type="ECO:0000259" key="6">
    <source>
        <dbReference type="PROSITE" id="PS51063"/>
    </source>
</evidence>
<dbReference type="SMART" id="SM00100">
    <property type="entry name" value="cNMP"/>
    <property type="match status" value="1"/>
</dbReference>
<dbReference type="InterPro" id="IPR036388">
    <property type="entry name" value="WH-like_DNA-bd_sf"/>
</dbReference>
<proteinExistence type="predicted"/>
<dbReference type="Proteomes" id="UP000019062">
    <property type="component" value="Unassembled WGS sequence"/>
</dbReference>
<sequence length="231" mass="26087">MEEIETIPPKIHSLFKEHGTVVKFAKDTPIFLEGDRTQDVFFVVSGQVRISKETASGKELTIRICGSNNLIGESTIFSSLDYNSTTATAMETTTILTIDNNMLELYLSQEPSLMIACLRWIQLQNMKSQSRLRDLLLHGKKGALFSTLIRLANTYGENLDDGSIHINYKLTNNELANLCATSREVINRMLNDLKKNNIITFDKSTITVLNLQFLKDECECENCPLTICRID</sequence>
<evidence type="ECO:0000313" key="7">
    <source>
        <dbReference type="EMBL" id="ETT87823.1"/>
    </source>
</evidence>
<dbReference type="Gene3D" id="1.10.10.10">
    <property type="entry name" value="Winged helix-like DNA-binding domain superfamily/Winged helix DNA-binding domain"/>
    <property type="match status" value="1"/>
</dbReference>
<dbReference type="Pfam" id="PF13545">
    <property type="entry name" value="HTH_Crp_2"/>
    <property type="match status" value="1"/>
</dbReference>
<feature type="domain" description="Cyclic nucleotide-binding" evidence="5">
    <location>
        <begin position="30"/>
        <end position="107"/>
    </location>
</feature>
<evidence type="ECO:0000256" key="1">
    <source>
        <dbReference type="ARBA" id="ARBA00023015"/>
    </source>
</evidence>
<dbReference type="InterPro" id="IPR036390">
    <property type="entry name" value="WH_DNA-bd_sf"/>
</dbReference>
<dbReference type="PATRIC" id="fig|1227360.4.peg.546"/>
<keyword evidence="1" id="KW-0805">Transcription regulation</keyword>
<dbReference type="AlphaFoldDB" id="W4F4P8"/>
<name>W4F4P8_9BACL</name>
<dbReference type="SUPFAM" id="SSF46785">
    <property type="entry name" value="Winged helix' DNA-binding domain"/>
    <property type="match status" value="1"/>
</dbReference>
<dbReference type="InterPro" id="IPR018490">
    <property type="entry name" value="cNMP-bd_dom_sf"/>
</dbReference>
<dbReference type="PROSITE" id="PS51063">
    <property type="entry name" value="HTH_CRP_2"/>
    <property type="match status" value="1"/>
</dbReference>
<dbReference type="SUPFAM" id="SSF51206">
    <property type="entry name" value="cAMP-binding domain-like"/>
    <property type="match status" value="1"/>
</dbReference>
<dbReference type="SMART" id="SM00419">
    <property type="entry name" value="HTH_CRP"/>
    <property type="match status" value="1"/>
</dbReference>
<dbReference type="GO" id="GO:0005829">
    <property type="term" value="C:cytosol"/>
    <property type="evidence" value="ECO:0007669"/>
    <property type="project" value="TreeGrafter"/>
</dbReference>
<dbReference type="InterPro" id="IPR012318">
    <property type="entry name" value="HTH_CRP"/>
</dbReference>
<reference evidence="7 8" key="1">
    <citation type="journal article" date="2014" name="BMC Genomics">
        <title>Genomic comparison of sporeforming bacilli isolated from milk.</title>
        <authorList>
            <person name="Moreno Switt A.I."/>
            <person name="Andrus A.D."/>
            <person name="Ranieri M.L."/>
            <person name="Orsi R.H."/>
            <person name="Ivy R."/>
            <person name="den Bakker H.C."/>
            <person name="Martin N.H."/>
            <person name="Wiedmann M."/>
            <person name="Boor K.J."/>
        </authorList>
    </citation>
    <scope>NUCLEOTIDE SEQUENCE [LARGE SCALE GENOMIC DNA]</scope>
    <source>
        <strain evidence="7 8">FSL R5-213</strain>
    </source>
</reference>
<dbReference type="PANTHER" id="PTHR24567:SF74">
    <property type="entry name" value="HTH-TYPE TRANSCRIPTIONAL REGULATOR ARCR"/>
    <property type="match status" value="1"/>
</dbReference>
<evidence type="ECO:0000256" key="3">
    <source>
        <dbReference type="ARBA" id="ARBA00023159"/>
    </source>
</evidence>
<dbReference type="CDD" id="cd00038">
    <property type="entry name" value="CAP_ED"/>
    <property type="match status" value="1"/>
</dbReference>
<gene>
    <name evidence="7" type="ORF">C176_02733</name>
</gene>
<comment type="caution">
    <text evidence="7">The sequence shown here is derived from an EMBL/GenBank/DDBJ whole genome shotgun (WGS) entry which is preliminary data.</text>
</comment>
<dbReference type="PROSITE" id="PS50042">
    <property type="entry name" value="CNMP_BINDING_3"/>
    <property type="match status" value="1"/>
</dbReference>
<evidence type="ECO:0000256" key="4">
    <source>
        <dbReference type="ARBA" id="ARBA00023163"/>
    </source>
</evidence>
<organism evidence="7 8">
    <name type="scientific">Viridibacillus arenosi FSL R5-213</name>
    <dbReference type="NCBI Taxonomy" id="1227360"/>
    <lineage>
        <taxon>Bacteria</taxon>
        <taxon>Bacillati</taxon>
        <taxon>Bacillota</taxon>
        <taxon>Bacilli</taxon>
        <taxon>Bacillales</taxon>
        <taxon>Caryophanaceae</taxon>
        <taxon>Viridibacillus</taxon>
    </lineage>
</organism>